<accession>A0ABV7X9X1</accession>
<name>A0ABV7X9X1_9SPHN</name>
<dbReference type="Proteomes" id="UP001595615">
    <property type="component" value="Unassembled WGS sequence"/>
</dbReference>
<keyword evidence="3" id="KW-1185">Reference proteome</keyword>
<evidence type="ECO:0000313" key="3">
    <source>
        <dbReference type="Proteomes" id="UP001595615"/>
    </source>
</evidence>
<feature type="signal peptide" evidence="1">
    <location>
        <begin position="1"/>
        <end position="22"/>
    </location>
</feature>
<organism evidence="2 3">
    <name type="scientific">Sphingoaurantiacus capsulatus</name>
    <dbReference type="NCBI Taxonomy" id="1771310"/>
    <lineage>
        <taxon>Bacteria</taxon>
        <taxon>Pseudomonadati</taxon>
        <taxon>Pseudomonadota</taxon>
        <taxon>Alphaproteobacteria</taxon>
        <taxon>Sphingomonadales</taxon>
        <taxon>Sphingosinicellaceae</taxon>
        <taxon>Sphingoaurantiacus</taxon>
    </lineage>
</organism>
<proteinExistence type="predicted"/>
<dbReference type="RefSeq" id="WP_380858120.1">
    <property type="nucleotide sequence ID" value="NZ_JBHRXV010000004.1"/>
</dbReference>
<gene>
    <name evidence="2" type="ORF">ACFOMD_05565</name>
</gene>
<dbReference type="EMBL" id="JBHRXV010000004">
    <property type="protein sequence ID" value="MFC3712027.1"/>
    <property type="molecule type" value="Genomic_DNA"/>
</dbReference>
<protein>
    <submittedName>
        <fullName evidence="2">Uncharacterized protein</fullName>
    </submittedName>
</protein>
<evidence type="ECO:0000256" key="1">
    <source>
        <dbReference type="SAM" id="SignalP"/>
    </source>
</evidence>
<reference evidence="3" key="1">
    <citation type="journal article" date="2019" name="Int. J. Syst. Evol. Microbiol.">
        <title>The Global Catalogue of Microorganisms (GCM) 10K type strain sequencing project: providing services to taxonomists for standard genome sequencing and annotation.</title>
        <authorList>
            <consortium name="The Broad Institute Genomics Platform"/>
            <consortium name="The Broad Institute Genome Sequencing Center for Infectious Disease"/>
            <person name="Wu L."/>
            <person name="Ma J."/>
        </authorList>
    </citation>
    <scope>NUCLEOTIDE SEQUENCE [LARGE SCALE GENOMIC DNA]</scope>
    <source>
        <strain evidence="3">KCTC 42644</strain>
    </source>
</reference>
<feature type="chain" id="PRO_5045927006" evidence="1">
    <location>
        <begin position="23"/>
        <end position="131"/>
    </location>
</feature>
<evidence type="ECO:0000313" key="2">
    <source>
        <dbReference type="EMBL" id="MFC3712027.1"/>
    </source>
</evidence>
<sequence>MSHASAVRLTHALPLAFALAFAWPEAVDAGMYVPSPMGPTHSLTTAAPEMPKLVGLPTAGVDREGRSLSLSVPTHLSLYGLARADELAVRTVVHSTGSGGARLGLALDQPVANAASAGDYVGVLRVSLDYN</sequence>
<keyword evidence="1" id="KW-0732">Signal</keyword>
<comment type="caution">
    <text evidence="2">The sequence shown here is derived from an EMBL/GenBank/DDBJ whole genome shotgun (WGS) entry which is preliminary data.</text>
</comment>